<comment type="caution">
    <text evidence="8">The sequence shown here is derived from an EMBL/GenBank/DDBJ whole genome shotgun (WGS) entry which is preliminary data.</text>
</comment>
<comment type="subcellular location">
    <subcellularLocation>
        <location evidence="1">Periplasm</location>
    </subcellularLocation>
</comment>
<keyword evidence="3" id="KW-0813">Transport</keyword>
<dbReference type="AlphaFoldDB" id="A0AAE3JHE2"/>
<dbReference type="PANTHER" id="PTHR43649">
    <property type="entry name" value="ARABINOSE-BINDING PROTEIN-RELATED"/>
    <property type="match status" value="1"/>
</dbReference>
<organism evidence="8 9">
    <name type="scientific">Teretinema zuelzerae</name>
    <dbReference type="NCBI Taxonomy" id="156"/>
    <lineage>
        <taxon>Bacteria</taxon>
        <taxon>Pseudomonadati</taxon>
        <taxon>Spirochaetota</taxon>
        <taxon>Spirochaetia</taxon>
        <taxon>Spirochaetales</taxon>
        <taxon>Treponemataceae</taxon>
        <taxon>Teretinema</taxon>
    </lineage>
</organism>
<feature type="chain" id="PRO_5042203179" description="Probable sugar-binding periplasmic protein" evidence="7">
    <location>
        <begin position="22"/>
        <end position="421"/>
    </location>
</feature>
<proteinExistence type="inferred from homology"/>
<feature type="signal peptide" evidence="7">
    <location>
        <begin position="1"/>
        <end position="21"/>
    </location>
</feature>
<evidence type="ECO:0000256" key="4">
    <source>
        <dbReference type="ARBA" id="ARBA00022729"/>
    </source>
</evidence>
<gene>
    <name evidence="8" type="ORF">K7J14_03090</name>
</gene>
<evidence type="ECO:0000256" key="3">
    <source>
        <dbReference type="ARBA" id="ARBA00022448"/>
    </source>
</evidence>
<protein>
    <recommendedName>
        <fullName evidence="6">Probable sugar-binding periplasmic protein</fullName>
    </recommendedName>
</protein>
<keyword evidence="4 7" id="KW-0732">Signal</keyword>
<dbReference type="SUPFAM" id="SSF53850">
    <property type="entry name" value="Periplasmic binding protein-like II"/>
    <property type="match status" value="1"/>
</dbReference>
<dbReference type="Gene3D" id="3.40.190.10">
    <property type="entry name" value="Periplasmic binding protein-like II"/>
    <property type="match status" value="1"/>
</dbReference>
<dbReference type="Pfam" id="PF01547">
    <property type="entry name" value="SBP_bac_1"/>
    <property type="match status" value="1"/>
</dbReference>
<keyword evidence="9" id="KW-1185">Reference proteome</keyword>
<evidence type="ECO:0000313" key="9">
    <source>
        <dbReference type="Proteomes" id="UP001198163"/>
    </source>
</evidence>
<dbReference type="GO" id="GO:0042597">
    <property type="term" value="C:periplasmic space"/>
    <property type="evidence" value="ECO:0007669"/>
    <property type="project" value="UniProtKB-SubCell"/>
</dbReference>
<dbReference type="RefSeq" id="WP_230752978.1">
    <property type="nucleotide sequence ID" value="NZ_JAINWA010000001.1"/>
</dbReference>
<dbReference type="Proteomes" id="UP001198163">
    <property type="component" value="Unassembled WGS sequence"/>
</dbReference>
<accession>A0AAE3JHE2</accession>
<dbReference type="PANTHER" id="PTHR43649:SF28">
    <property type="entry name" value="BINDING PROTEIN COMPONENT OF ABC SUGAR TRANSPORTER-RELATED"/>
    <property type="match status" value="1"/>
</dbReference>
<reference evidence="8" key="1">
    <citation type="submission" date="2021-08" db="EMBL/GenBank/DDBJ databases">
        <title>Comparative analyses of Brucepasteria parasyntrophica and Teretinema zuelzerae.</title>
        <authorList>
            <person name="Song Y."/>
            <person name="Brune A."/>
        </authorList>
    </citation>
    <scope>NUCLEOTIDE SEQUENCE</scope>
    <source>
        <strain evidence="8">DSM 1903</strain>
    </source>
</reference>
<evidence type="ECO:0000256" key="6">
    <source>
        <dbReference type="ARBA" id="ARBA00049753"/>
    </source>
</evidence>
<comment type="similarity">
    <text evidence="2">Belongs to the bacterial solute-binding protein 1 family.</text>
</comment>
<evidence type="ECO:0000256" key="7">
    <source>
        <dbReference type="SAM" id="SignalP"/>
    </source>
</evidence>
<evidence type="ECO:0000256" key="5">
    <source>
        <dbReference type="ARBA" id="ARBA00049629"/>
    </source>
</evidence>
<dbReference type="InterPro" id="IPR050490">
    <property type="entry name" value="Bact_solute-bd_prot1"/>
</dbReference>
<name>A0AAE3JHE2_9SPIR</name>
<evidence type="ECO:0000256" key="2">
    <source>
        <dbReference type="ARBA" id="ARBA00008520"/>
    </source>
</evidence>
<dbReference type="InterPro" id="IPR006059">
    <property type="entry name" value="SBP"/>
</dbReference>
<dbReference type="EMBL" id="JAINWA010000001">
    <property type="protein sequence ID" value="MCD1653682.1"/>
    <property type="molecule type" value="Genomic_DNA"/>
</dbReference>
<sequence length="421" mass="45387">MGKKIAFLAALAVCIAAAPLAAGGSKDAGKSAGPVLTMGSWRADDVAGWNALLGEYKKLAGVEIQFKPTNPPDYNATLRLQLESGTGPDLMFARSYDTGVDLFNNGFFADVSGVKGLQENFTEGTRAPWVTPDGKSFAVPLFAVVQSIYYNKDIFAKHGLKAPATWEDFLKACETLQKAGVTPLANGLADEWDINECFMMGILPNFVGGYQGRLAYEKGKKPFNDAGIVKAFQAMADVAKYCPKGFEALTYNDSIALFATGQAAMYADGSWSLDSFKDAPFKWGNFAFPAPAGMKSAICFHADAGITMNSKSKYPAEAKAFLEWLCTPAGTTIAAKYLPNGFYPMINADIKIEDPHSAELYSLIRGKDQDVRFTWPRLMSGNPSGYVLMNQGVIKVMKGQASAQAVADEFAAGLAKWYKPN</sequence>
<evidence type="ECO:0000313" key="8">
    <source>
        <dbReference type="EMBL" id="MCD1653682.1"/>
    </source>
</evidence>
<evidence type="ECO:0000256" key="1">
    <source>
        <dbReference type="ARBA" id="ARBA00004418"/>
    </source>
</evidence>
<comment type="function">
    <text evidence="5">Part of a binding-protein-dependent transport system for a sugar.</text>
</comment>